<dbReference type="Gene3D" id="3.20.20.140">
    <property type="entry name" value="Metal-dependent hydrolases"/>
    <property type="match status" value="1"/>
</dbReference>
<evidence type="ECO:0000313" key="3">
    <source>
        <dbReference type="Proteomes" id="UP001383192"/>
    </source>
</evidence>
<feature type="compositionally biased region" description="Acidic residues" evidence="1">
    <location>
        <begin position="339"/>
        <end position="350"/>
    </location>
</feature>
<sequence>MVSPNVLRHVVDVHCHPTDSPIISESMDALSITICAMATRHEDQALVRDLATSYPEKVVPCFGYHPWFSHRISLKADVAKEDHYKLLFSPSNDDEARILEDLMNILPEPLILGDIVQEVRHNLEAFPQSFLGEVGLDRSYRVAYDYFASPRKLTPFTVPIDHQLAILHAQIDVAVDLGRNVSLHSVKSQQATMELLSQLRAKHGAKFDKISLDMHSCGFSPPMWKDVQRKYPNVFLSLSTAINARSPNHRALIDACAPERILVESDFHDVNMCTERTWDMVKTVAEVKGWRIETEWQEEGEDVQQGVVHRLEANWKIFRAGNHSSTLSRKKTKKAQDWVSDESSSEDGVN</sequence>
<comment type="caution">
    <text evidence="2">The sequence shown here is derived from an EMBL/GenBank/DDBJ whole genome shotgun (WGS) entry which is preliminary data.</text>
</comment>
<dbReference type="Pfam" id="PF01026">
    <property type="entry name" value="TatD_DNase"/>
    <property type="match status" value="1"/>
</dbReference>
<dbReference type="AlphaFoldDB" id="A0AAW0E578"/>
<feature type="region of interest" description="Disordered" evidence="1">
    <location>
        <begin position="326"/>
        <end position="350"/>
    </location>
</feature>
<evidence type="ECO:0000256" key="1">
    <source>
        <dbReference type="SAM" id="MobiDB-lite"/>
    </source>
</evidence>
<evidence type="ECO:0000313" key="2">
    <source>
        <dbReference type="EMBL" id="KAK7058546.1"/>
    </source>
</evidence>
<dbReference type="GO" id="GO:0016788">
    <property type="term" value="F:hydrolase activity, acting on ester bonds"/>
    <property type="evidence" value="ECO:0007669"/>
    <property type="project" value="InterPro"/>
</dbReference>
<keyword evidence="3" id="KW-1185">Reference proteome</keyword>
<accession>A0AAW0E578</accession>
<dbReference type="InterPro" id="IPR001130">
    <property type="entry name" value="TatD-like"/>
</dbReference>
<reference evidence="2 3" key="1">
    <citation type="submission" date="2024-01" db="EMBL/GenBank/DDBJ databases">
        <title>A draft genome for a cacao thread blight-causing isolate of Paramarasmius palmivorus.</title>
        <authorList>
            <person name="Baruah I.K."/>
            <person name="Bukari Y."/>
            <person name="Amoako-Attah I."/>
            <person name="Meinhardt L.W."/>
            <person name="Bailey B.A."/>
            <person name="Cohen S.P."/>
        </authorList>
    </citation>
    <scope>NUCLEOTIDE SEQUENCE [LARGE SCALE GENOMIC DNA]</scope>
    <source>
        <strain evidence="2 3">GH-12</strain>
    </source>
</reference>
<protein>
    <submittedName>
        <fullName evidence="2">Cut9-interacting protein scn1</fullName>
    </submittedName>
</protein>
<dbReference type="SUPFAM" id="SSF51556">
    <property type="entry name" value="Metallo-dependent hydrolases"/>
    <property type="match status" value="1"/>
</dbReference>
<dbReference type="InterPro" id="IPR032466">
    <property type="entry name" value="Metal_Hydrolase"/>
</dbReference>
<proteinExistence type="predicted"/>
<gene>
    <name evidence="2" type="primary">scn1</name>
    <name evidence="2" type="ORF">VNI00_002182</name>
</gene>
<dbReference type="InterPro" id="IPR053044">
    <property type="entry name" value="Metallo-hydrolase/TatD-type"/>
</dbReference>
<dbReference type="Proteomes" id="UP001383192">
    <property type="component" value="Unassembled WGS sequence"/>
</dbReference>
<dbReference type="PANTHER" id="PTHR47345:SF1">
    <property type="entry name" value="CUT9-INTERACTING PROTEIN SCN1"/>
    <property type="match status" value="1"/>
</dbReference>
<dbReference type="PANTHER" id="PTHR47345">
    <property type="entry name" value="CUT9-INTERACTING PROTEIN SCN1"/>
    <property type="match status" value="1"/>
</dbReference>
<dbReference type="EMBL" id="JAYKXP010000005">
    <property type="protein sequence ID" value="KAK7058546.1"/>
    <property type="molecule type" value="Genomic_DNA"/>
</dbReference>
<name>A0AAW0E578_9AGAR</name>
<organism evidence="2 3">
    <name type="scientific">Paramarasmius palmivorus</name>
    <dbReference type="NCBI Taxonomy" id="297713"/>
    <lineage>
        <taxon>Eukaryota</taxon>
        <taxon>Fungi</taxon>
        <taxon>Dikarya</taxon>
        <taxon>Basidiomycota</taxon>
        <taxon>Agaricomycotina</taxon>
        <taxon>Agaricomycetes</taxon>
        <taxon>Agaricomycetidae</taxon>
        <taxon>Agaricales</taxon>
        <taxon>Marasmiineae</taxon>
        <taxon>Marasmiaceae</taxon>
        <taxon>Paramarasmius</taxon>
    </lineage>
</organism>